<sequence>MSKHAHIIFQAMISGRLQMNGHTSRPSSPRHDTSVTRRTHIPARVQVVRFNIRDRFAVSGFDHDICFDDAESIVGFGNGAAEQESILVCFVTHSQVMHSMMPPSNNSNMFAFNFVIMIEIFIMGILNRNHVRIMIPQVQIRSGFLKFIIQLLDDIFVFFRESGNGDDQEGGQYQTKHVW</sequence>
<name>A0A8D8MFE1_9HEMI</name>
<evidence type="ECO:0000256" key="1">
    <source>
        <dbReference type="SAM" id="Phobius"/>
    </source>
</evidence>
<accession>A0A8D8MFE1</accession>
<protein>
    <submittedName>
        <fullName evidence="2">Uncharacterized protein</fullName>
    </submittedName>
</protein>
<reference evidence="2" key="1">
    <citation type="submission" date="2021-05" db="EMBL/GenBank/DDBJ databases">
        <authorList>
            <person name="Alioto T."/>
            <person name="Alioto T."/>
            <person name="Gomez Garrido J."/>
        </authorList>
    </citation>
    <scope>NUCLEOTIDE SEQUENCE</scope>
</reference>
<dbReference type="EMBL" id="HBUF01055216">
    <property type="protein sequence ID" value="CAG6623580.1"/>
    <property type="molecule type" value="Transcribed_RNA"/>
</dbReference>
<dbReference type="EMBL" id="HBUF01616411">
    <property type="protein sequence ID" value="CAG6780011.1"/>
    <property type="molecule type" value="Transcribed_RNA"/>
</dbReference>
<dbReference type="AlphaFoldDB" id="A0A8D8MFE1"/>
<keyword evidence="1" id="KW-0472">Membrane</keyword>
<organism evidence="2">
    <name type="scientific">Cacopsylla melanoneura</name>
    <dbReference type="NCBI Taxonomy" id="428564"/>
    <lineage>
        <taxon>Eukaryota</taxon>
        <taxon>Metazoa</taxon>
        <taxon>Ecdysozoa</taxon>
        <taxon>Arthropoda</taxon>
        <taxon>Hexapoda</taxon>
        <taxon>Insecta</taxon>
        <taxon>Pterygota</taxon>
        <taxon>Neoptera</taxon>
        <taxon>Paraneoptera</taxon>
        <taxon>Hemiptera</taxon>
        <taxon>Sternorrhyncha</taxon>
        <taxon>Psylloidea</taxon>
        <taxon>Psyllidae</taxon>
        <taxon>Psyllinae</taxon>
        <taxon>Cacopsylla</taxon>
    </lineage>
</organism>
<proteinExistence type="predicted"/>
<keyword evidence="1" id="KW-1133">Transmembrane helix</keyword>
<dbReference type="EMBL" id="HBUF01616407">
    <property type="protein sequence ID" value="CAG6779994.1"/>
    <property type="molecule type" value="Transcribed_RNA"/>
</dbReference>
<evidence type="ECO:0000313" key="2">
    <source>
        <dbReference type="EMBL" id="CAG6623577.1"/>
    </source>
</evidence>
<dbReference type="EMBL" id="HBUF01055214">
    <property type="protein sequence ID" value="CAG6623577.1"/>
    <property type="molecule type" value="Transcribed_RNA"/>
</dbReference>
<dbReference type="EMBL" id="HBUF01340233">
    <property type="protein sequence ID" value="CAG6701977.1"/>
    <property type="molecule type" value="Transcribed_RNA"/>
</dbReference>
<feature type="transmembrane region" description="Helical" evidence="1">
    <location>
        <begin position="109"/>
        <end position="126"/>
    </location>
</feature>
<keyword evidence="1" id="KW-0812">Transmembrane</keyword>